<evidence type="ECO:0000259" key="2">
    <source>
        <dbReference type="Pfam" id="PF24048"/>
    </source>
</evidence>
<dbReference type="AlphaFoldDB" id="A0A7T8GTK9"/>
<evidence type="ECO:0000313" key="3">
    <source>
        <dbReference type="EMBL" id="QQP37236.1"/>
    </source>
</evidence>
<dbReference type="InterPro" id="IPR057125">
    <property type="entry name" value="NXF1/2/3/5-like_LRR"/>
</dbReference>
<sequence length="274" mass="31122">MGRNFGRKNIIKTDVREGRQSYGQHDDRDYNKDNKKQWNGGDGRRVSFKDKSGSGITNRGRRGVNRGGRGGNRGGGRSYIHPGRLGGSSSAPPGRIHWTKVVFLNMGAHDKVEFLRGLRNQTNQKISPVHYAKQGPHFIFYVHSKEEIQALRNAEKSFAPGLSMRLENQPPPDTHLTQTVTEKLTEIMSSRYNTNTKALDLKTFHLDKSFLGEPLFTPLYRTNVLSTITKTIVQYIPEMEAMDISHNRIRMLDPFIDLVPKTPNVKILHLNNNM</sequence>
<reference evidence="4" key="1">
    <citation type="submission" date="2021-01" db="EMBL/GenBank/DDBJ databases">
        <title>Caligus Genome Assembly.</title>
        <authorList>
            <person name="Gallardo-Escarate C."/>
        </authorList>
    </citation>
    <scope>NUCLEOTIDE SEQUENCE [LARGE SCALE GENOMIC DNA]</scope>
</reference>
<dbReference type="Proteomes" id="UP000595437">
    <property type="component" value="Chromosome 12"/>
</dbReference>
<organism evidence="3 4">
    <name type="scientific">Caligus rogercresseyi</name>
    <name type="common">Sea louse</name>
    <dbReference type="NCBI Taxonomy" id="217165"/>
    <lineage>
        <taxon>Eukaryota</taxon>
        <taxon>Metazoa</taxon>
        <taxon>Ecdysozoa</taxon>
        <taxon>Arthropoda</taxon>
        <taxon>Crustacea</taxon>
        <taxon>Multicrustacea</taxon>
        <taxon>Hexanauplia</taxon>
        <taxon>Copepoda</taxon>
        <taxon>Siphonostomatoida</taxon>
        <taxon>Caligidae</taxon>
        <taxon>Caligus</taxon>
    </lineage>
</organism>
<feature type="compositionally biased region" description="Basic and acidic residues" evidence="1">
    <location>
        <begin position="11"/>
        <end position="52"/>
    </location>
</feature>
<protein>
    <recommendedName>
        <fullName evidence="2">NXF1/2/3/5-like leucine-rich repeat domain-containing protein</fullName>
    </recommendedName>
</protein>
<feature type="non-terminal residue" evidence="3">
    <location>
        <position position="274"/>
    </location>
</feature>
<feature type="region of interest" description="Disordered" evidence="1">
    <location>
        <begin position="1"/>
        <end position="92"/>
    </location>
</feature>
<dbReference type="GO" id="GO:0005634">
    <property type="term" value="C:nucleus"/>
    <property type="evidence" value="ECO:0007669"/>
    <property type="project" value="TreeGrafter"/>
</dbReference>
<evidence type="ECO:0000256" key="1">
    <source>
        <dbReference type="SAM" id="MobiDB-lite"/>
    </source>
</evidence>
<feature type="domain" description="NXF1/2/3/5-like leucine-rich repeat" evidence="2">
    <location>
        <begin position="190"/>
        <end position="273"/>
    </location>
</feature>
<feature type="compositionally biased region" description="Gly residues" evidence="1">
    <location>
        <begin position="65"/>
        <end position="77"/>
    </location>
</feature>
<dbReference type="PANTHER" id="PTHR10662:SF22">
    <property type="entry name" value="NUCLEAR RNA EXPORT FACTOR 1"/>
    <property type="match status" value="1"/>
</dbReference>
<keyword evidence="4" id="KW-1185">Reference proteome</keyword>
<dbReference type="InterPro" id="IPR030217">
    <property type="entry name" value="NXF_fam"/>
</dbReference>
<dbReference type="GO" id="GO:0003723">
    <property type="term" value="F:RNA binding"/>
    <property type="evidence" value="ECO:0007669"/>
    <property type="project" value="TreeGrafter"/>
</dbReference>
<dbReference type="PANTHER" id="PTHR10662">
    <property type="entry name" value="NUCLEAR RNA EXPORT FACTOR"/>
    <property type="match status" value="1"/>
</dbReference>
<proteinExistence type="predicted"/>
<gene>
    <name evidence="3" type="ORF">FKW44_017439</name>
</gene>
<dbReference type="InterPro" id="IPR032675">
    <property type="entry name" value="LRR_dom_sf"/>
</dbReference>
<feature type="compositionally biased region" description="Basic residues" evidence="1">
    <location>
        <begin position="1"/>
        <end position="10"/>
    </location>
</feature>
<dbReference type="EMBL" id="CP045901">
    <property type="protein sequence ID" value="QQP37236.1"/>
    <property type="molecule type" value="Genomic_DNA"/>
</dbReference>
<evidence type="ECO:0000313" key="4">
    <source>
        <dbReference type="Proteomes" id="UP000595437"/>
    </source>
</evidence>
<name>A0A7T8GTK9_CALRO</name>
<dbReference type="Gene3D" id="3.80.10.10">
    <property type="entry name" value="Ribonuclease Inhibitor"/>
    <property type="match status" value="1"/>
</dbReference>
<dbReference type="GO" id="GO:0016973">
    <property type="term" value="P:poly(A)+ mRNA export from nucleus"/>
    <property type="evidence" value="ECO:0007669"/>
    <property type="project" value="TreeGrafter"/>
</dbReference>
<dbReference type="Pfam" id="PF24048">
    <property type="entry name" value="LRR_NXF1-5"/>
    <property type="match status" value="1"/>
</dbReference>
<dbReference type="SUPFAM" id="SSF52058">
    <property type="entry name" value="L domain-like"/>
    <property type="match status" value="1"/>
</dbReference>
<dbReference type="OrthoDB" id="25872at2759"/>
<accession>A0A7T8GTK9</accession>